<dbReference type="GO" id="GO:0009103">
    <property type="term" value="P:lipopolysaccharide biosynthetic process"/>
    <property type="evidence" value="ECO:0007669"/>
    <property type="project" value="TreeGrafter"/>
</dbReference>
<name>A0A3B0V7U8_9ZZZZ</name>
<dbReference type="Pfam" id="PF13439">
    <property type="entry name" value="Glyco_transf_4"/>
    <property type="match status" value="1"/>
</dbReference>
<evidence type="ECO:0000313" key="4">
    <source>
        <dbReference type="EMBL" id="VAW38961.1"/>
    </source>
</evidence>
<evidence type="ECO:0000259" key="2">
    <source>
        <dbReference type="Pfam" id="PF00534"/>
    </source>
</evidence>
<proteinExistence type="predicted"/>
<evidence type="ECO:0000259" key="3">
    <source>
        <dbReference type="Pfam" id="PF13439"/>
    </source>
</evidence>
<dbReference type="CDD" id="cd03809">
    <property type="entry name" value="GT4_MtfB-like"/>
    <property type="match status" value="1"/>
</dbReference>
<dbReference type="PANTHER" id="PTHR46401">
    <property type="entry name" value="GLYCOSYLTRANSFERASE WBBK-RELATED"/>
    <property type="match status" value="1"/>
</dbReference>
<dbReference type="SUPFAM" id="SSF53756">
    <property type="entry name" value="UDP-Glycosyltransferase/glycogen phosphorylase"/>
    <property type="match status" value="1"/>
</dbReference>
<dbReference type="GO" id="GO:0016757">
    <property type="term" value="F:glycosyltransferase activity"/>
    <property type="evidence" value="ECO:0007669"/>
    <property type="project" value="InterPro"/>
</dbReference>
<dbReference type="Gene3D" id="3.40.50.2000">
    <property type="entry name" value="Glycogen Phosphorylase B"/>
    <property type="match status" value="2"/>
</dbReference>
<dbReference type="FunFam" id="3.40.50.2000:FF:000119">
    <property type="entry name" value="Glycosyl transferase group 1"/>
    <property type="match status" value="1"/>
</dbReference>
<feature type="domain" description="Glycosyltransferase subfamily 4-like N-terminal" evidence="3">
    <location>
        <begin position="35"/>
        <end position="191"/>
    </location>
</feature>
<protein>
    <submittedName>
        <fullName evidence="4">Glycosyl transferase, group 1</fullName>
    </submittedName>
</protein>
<keyword evidence="1 4" id="KW-0808">Transferase</keyword>
<dbReference type="EMBL" id="UOEU01000724">
    <property type="protein sequence ID" value="VAW38961.1"/>
    <property type="molecule type" value="Genomic_DNA"/>
</dbReference>
<sequence length="388" mass="43854">MPSEQQPGSNGGAGAGKIGINAHLLSGESGYRRAGIHQYIAQVLRHLPWEEGEPTYVVFTQQKNLLADSLGLTAVSSRLPTENRWLRIFWEQLIWPWQAWRRGFKLLHSMAFVAPLLAPCPTVITVYDLSFYHFPERFPRLQRLYLSGQTRRSCHRAKRIITISESSRQDVHRFFDVPLGRIDVVVPGVDAVYRPLPKEEVAAFRTKQEIERFVLHVGTLQPRKNIPMLIEAFAQLDDAELKLVLVGGKGWLYDDIFEQVKRLGLVEQVVFTGYVPDDELPLWYNAAELLVFPSLYEGFGMPVVEAMACGTPVIASNSSSIPEAVGEAGLLFEPNDVQSLVQQMTAVLHNPTLQNKLIEQGLHHAQTFSWERAGRETAVVYRRAMLEK</sequence>
<dbReference type="InterPro" id="IPR001296">
    <property type="entry name" value="Glyco_trans_1"/>
</dbReference>
<feature type="domain" description="Glycosyl transferase family 1" evidence="2">
    <location>
        <begin position="203"/>
        <end position="361"/>
    </location>
</feature>
<evidence type="ECO:0000256" key="1">
    <source>
        <dbReference type="ARBA" id="ARBA00022679"/>
    </source>
</evidence>
<organism evidence="4">
    <name type="scientific">hydrothermal vent metagenome</name>
    <dbReference type="NCBI Taxonomy" id="652676"/>
    <lineage>
        <taxon>unclassified sequences</taxon>
        <taxon>metagenomes</taxon>
        <taxon>ecological metagenomes</taxon>
    </lineage>
</organism>
<dbReference type="Pfam" id="PF00534">
    <property type="entry name" value="Glycos_transf_1"/>
    <property type="match status" value="1"/>
</dbReference>
<dbReference type="InterPro" id="IPR028098">
    <property type="entry name" value="Glyco_trans_4-like_N"/>
</dbReference>
<accession>A0A3B0V7U8</accession>
<reference evidence="4" key="1">
    <citation type="submission" date="2018-06" db="EMBL/GenBank/DDBJ databases">
        <authorList>
            <person name="Zhirakovskaya E."/>
        </authorList>
    </citation>
    <scope>NUCLEOTIDE SEQUENCE</scope>
</reference>
<dbReference type="AlphaFoldDB" id="A0A3B0V7U8"/>
<dbReference type="PANTHER" id="PTHR46401:SF2">
    <property type="entry name" value="GLYCOSYLTRANSFERASE WBBK-RELATED"/>
    <property type="match status" value="1"/>
</dbReference>
<gene>
    <name evidence="4" type="ORF">MNBD_CHLOROFLEXI01-14</name>
</gene>